<sequence>MSNFLKLSNNRYILCDRVMHPLAPHYERKTRSDNGTKRCRSSNPSSSSNVLDHPSSSHHIDKINDGNDEEYFHSNTPSPSQLVNSLSNVVPRVFKNPPHENQTMYSYQTGILNHQSQHQDVHRKELRSIEKELKNVMKRKNEEV</sequence>
<reference evidence="2" key="1">
    <citation type="journal article" date="2019" name="Sci. Rep.">
        <title>Draft genome of Tanacetum cinerariifolium, the natural source of mosquito coil.</title>
        <authorList>
            <person name="Yamashiro T."/>
            <person name="Shiraishi A."/>
            <person name="Satake H."/>
            <person name="Nakayama K."/>
        </authorList>
    </citation>
    <scope>NUCLEOTIDE SEQUENCE</scope>
</reference>
<feature type="compositionally biased region" description="Polar residues" evidence="1">
    <location>
        <begin position="73"/>
        <end position="84"/>
    </location>
</feature>
<feature type="region of interest" description="Disordered" evidence="1">
    <location>
        <begin position="26"/>
        <end position="84"/>
    </location>
</feature>
<accession>A0A699HE64</accession>
<name>A0A699HE64_TANCI</name>
<comment type="caution">
    <text evidence="2">The sequence shown here is derived from an EMBL/GenBank/DDBJ whole genome shotgun (WGS) entry which is preliminary data.</text>
</comment>
<feature type="compositionally biased region" description="Basic and acidic residues" evidence="1">
    <location>
        <begin position="26"/>
        <end position="36"/>
    </location>
</feature>
<dbReference type="EMBL" id="BKCJ010138360">
    <property type="protein sequence ID" value="GEX91030.1"/>
    <property type="molecule type" value="Genomic_DNA"/>
</dbReference>
<gene>
    <name evidence="2" type="ORF">Tci_363005</name>
</gene>
<evidence type="ECO:0000256" key="1">
    <source>
        <dbReference type="SAM" id="MobiDB-lite"/>
    </source>
</evidence>
<evidence type="ECO:0000313" key="2">
    <source>
        <dbReference type="EMBL" id="GEX91030.1"/>
    </source>
</evidence>
<protein>
    <submittedName>
        <fullName evidence="2">Uncharacterized protein</fullName>
    </submittedName>
</protein>
<proteinExistence type="predicted"/>
<organism evidence="2">
    <name type="scientific">Tanacetum cinerariifolium</name>
    <name type="common">Dalmatian daisy</name>
    <name type="synonym">Chrysanthemum cinerariifolium</name>
    <dbReference type="NCBI Taxonomy" id="118510"/>
    <lineage>
        <taxon>Eukaryota</taxon>
        <taxon>Viridiplantae</taxon>
        <taxon>Streptophyta</taxon>
        <taxon>Embryophyta</taxon>
        <taxon>Tracheophyta</taxon>
        <taxon>Spermatophyta</taxon>
        <taxon>Magnoliopsida</taxon>
        <taxon>eudicotyledons</taxon>
        <taxon>Gunneridae</taxon>
        <taxon>Pentapetalae</taxon>
        <taxon>asterids</taxon>
        <taxon>campanulids</taxon>
        <taxon>Asterales</taxon>
        <taxon>Asteraceae</taxon>
        <taxon>Asteroideae</taxon>
        <taxon>Anthemideae</taxon>
        <taxon>Anthemidinae</taxon>
        <taxon>Tanacetum</taxon>
    </lineage>
</organism>
<dbReference type="AlphaFoldDB" id="A0A699HE64"/>